<dbReference type="SUPFAM" id="SSF140959">
    <property type="entry name" value="Indolic compounds 2,3-dioxygenase-like"/>
    <property type="match status" value="1"/>
</dbReference>
<keyword evidence="5" id="KW-1185">Reference proteome</keyword>
<reference evidence="4 5" key="1">
    <citation type="submission" date="2023-08" db="EMBL/GenBank/DDBJ databases">
        <title>A Necator americanus chromosomal reference genome.</title>
        <authorList>
            <person name="Ilik V."/>
            <person name="Petrzelkova K.J."/>
            <person name="Pardy F."/>
            <person name="Fuh T."/>
            <person name="Niatou-Singa F.S."/>
            <person name="Gouil Q."/>
            <person name="Baker L."/>
            <person name="Ritchie M.E."/>
            <person name="Jex A.R."/>
            <person name="Gazzola D."/>
            <person name="Li H."/>
            <person name="Toshio Fujiwara R."/>
            <person name="Zhan B."/>
            <person name="Aroian R.V."/>
            <person name="Pafco B."/>
            <person name="Schwarz E.M."/>
        </authorList>
    </citation>
    <scope>NUCLEOTIDE SEQUENCE [LARGE SCALE GENOMIC DNA]</scope>
    <source>
        <strain evidence="4 5">Aroian</strain>
        <tissue evidence="4">Whole animal</tissue>
    </source>
</reference>
<evidence type="ECO:0000256" key="1">
    <source>
        <dbReference type="ARBA" id="ARBA00007119"/>
    </source>
</evidence>
<evidence type="ECO:0000313" key="4">
    <source>
        <dbReference type="EMBL" id="KAK6760394.1"/>
    </source>
</evidence>
<name>A0ABR1ECI3_NECAM</name>
<evidence type="ECO:0000256" key="3">
    <source>
        <dbReference type="ARBA" id="ARBA00023004"/>
    </source>
</evidence>
<dbReference type="InterPro" id="IPR037217">
    <property type="entry name" value="Trp/Indoleamine_2_3_dOase-like"/>
</dbReference>
<dbReference type="Proteomes" id="UP001303046">
    <property type="component" value="Unassembled WGS sequence"/>
</dbReference>
<evidence type="ECO:0000256" key="2">
    <source>
        <dbReference type="ARBA" id="ARBA00022723"/>
    </source>
</evidence>
<keyword evidence="2" id="KW-0479">Metal-binding</keyword>
<comment type="caution">
    <text evidence="4">The sequence shown here is derived from an EMBL/GenBank/DDBJ whole genome shotgun (WGS) entry which is preliminary data.</text>
</comment>
<dbReference type="Gene3D" id="1.20.58.480">
    <property type="match status" value="1"/>
</dbReference>
<sequence>MILLSQMTFDDTEETLSRFRVSKELGFLTRCDISKISEYYRPWIDLCANMIELIRKNCVKQAVLKLPELTTCNLVTYEDWRIAHLLLVTIASGYLWSGDPCEAPTVMPKIIGLPLVDVSERLGIRPVICHASACLANWQLIDKKLPFSPDNLQLNAFKFLDSKANHWFFTVTAQIEKDFAPCIYEIICAVNLSTRKKLVNLDSALSSIVNCLNNALKTMKRMNEHLSPKEFYHKIRPFLWGYNVGSLKQCGIIFEGMEDKGPLKYGGGSAAQSSTIQLIDAFLKVEHTGPEKVFLIEQREYMPREHRDLLNWVETETPVEKSTERRQQALDALRAFRSLHLTIVAQYILTQIEHSSSTTGTGGTPFMQFLKNVRADTE</sequence>
<dbReference type="PANTHER" id="PTHR28657">
    <property type="entry name" value="INDOLEAMINE 2,3-DIOXYGENASE"/>
    <property type="match status" value="1"/>
</dbReference>
<organism evidence="4 5">
    <name type="scientific">Necator americanus</name>
    <name type="common">Human hookworm</name>
    <dbReference type="NCBI Taxonomy" id="51031"/>
    <lineage>
        <taxon>Eukaryota</taxon>
        <taxon>Metazoa</taxon>
        <taxon>Ecdysozoa</taxon>
        <taxon>Nematoda</taxon>
        <taxon>Chromadorea</taxon>
        <taxon>Rhabditida</taxon>
        <taxon>Rhabditina</taxon>
        <taxon>Rhabditomorpha</taxon>
        <taxon>Strongyloidea</taxon>
        <taxon>Ancylostomatidae</taxon>
        <taxon>Bunostominae</taxon>
        <taxon>Necator</taxon>
    </lineage>
</organism>
<gene>
    <name evidence="4" type="primary">Necator_chrX.g21909</name>
    <name evidence="4" type="ORF">RB195_021748</name>
</gene>
<dbReference type="PROSITE" id="PS00876">
    <property type="entry name" value="IDO_1"/>
    <property type="match status" value="1"/>
</dbReference>
<dbReference type="Pfam" id="PF01231">
    <property type="entry name" value="IDO"/>
    <property type="match status" value="1"/>
</dbReference>
<protein>
    <recommendedName>
        <fullName evidence="6">Indoleamine 2,3-dioxygenase</fullName>
    </recommendedName>
</protein>
<accession>A0ABR1ECI3</accession>
<dbReference type="PANTHER" id="PTHR28657:SF5">
    <property type="entry name" value="INDOLEAMINE 2,3-DIOXYGENASE"/>
    <property type="match status" value="1"/>
</dbReference>
<dbReference type="EMBL" id="JAVFWL010000006">
    <property type="protein sequence ID" value="KAK6760394.1"/>
    <property type="molecule type" value="Genomic_DNA"/>
</dbReference>
<keyword evidence="3" id="KW-0408">Iron</keyword>
<comment type="similarity">
    <text evidence="1">Belongs to the indoleamine 2,3-dioxygenase family.</text>
</comment>
<evidence type="ECO:0008006" key="6">
    <source>
        <dbReference type="Google" id="ProtNLM"/>
    </source>
</evidence>
<evidence type="ECO:0000313" key="5">
    <source>
        <dbReference type="Proteomes" id="UP001303046"/>
    </source>
</evidence>
<dbReference type="InterPro" id="IPR000898">
    <property type="entry name" value="Indolamine_dOase"/>
</dbReference>
<proteinExistence type="inferred from homology"/>